<dbReference type="EMBL" id="MBRJ01000078">
    <property type="protein sequence ID" value="OHX39216.1"/>
    <property type="molecule type" value="Genomic_DNA"/>
</dbReference>
<keyword evidence="2" id="KW-1185">Reference proteome</keyword>
<reference evidence="1 2" key="1">
    <citation type="submission" date="2016-07" db="EMBL/GenBank/DDBJ databases">
        <title>Bacillus oceanisediminis whole genome.</title>
        <authorList>
            <person name="Pal Y."/>
            <person name="Verma A."/>
            <person name="Mual P."/>
            <person name="Srinivasan K."/>
        </authorList>
    </citation>
    <scope>NUCLEOTIDE SEQUENCE [LARGE SCALE GENOMIC DNA]</scope>
    <source>
        <strain evidence="1 2">Bhandara28</strain>
    </source>
</reference>
<protein>
    <recommendedName>
        <fullName evidence="3">Activator of Hsp90 ATPase-like protein</fullName>
    </recommendedName>
</protein>
<dbReference type="Proteomes" id="UP000180194">
    <property type="component" value="Unassembled WGS sequence"/>
</dbReference>
<accession>A0ABX3CJV5</accession>
<organism evidence="1 2">
    <name type="scientific">Cytobacillus oceanisediminis</name>
    <dbReference type="NCBI Taxonomy" id="665099"/>
    <lineage>
        <taxon>Bacteria</taxon>
        <taxon>Bacillati</taxon>
        <taxon>Bacillota</taxon>
        <taxon>Bacilli</taxon>
        <taxon>Bacillales</taxon>
        <taxon>Bacillaceae</taxon>
        <taxon>Cytobacillus</taxon>
    </lineage>
</organism>
<evidence type="ECO:0000313" key="1">
    <source>
        <dbReference type="EMBL" id="OHX39216.1"/>
    </source>
</evidence>
<comment type="caution">
    <text evidence="1">The sequence shown here is derived from an EMBL/GenBank/DDBJ whole genome shotgun (WGS) entry which is preliminary data.</text>
</comment>
<evidence type="ECO:0000313" key="2">
    <source>
        <dbReference type="Proteomes" id="UP000180194"/>
    </source>
</evidence>
<gene>
    <name evidence="1" type="ORF">BBV17_03720</name>
</gene>
<proteinExistence type="predicted"/>
<evidence type="ECO:0008006" key="3">
    <source>
        <dbReference type="Google" id="ProtNLM"/>
    </source>
</evidence>
<name>A0ABX3CJV5_9BACI</name>
<sequence>MKKYRVLTENDFWETYSLSKAERVFENWKDDYMSEGVVAGESFVELEVSEDDFETTTSIKKVIAVVDEDRHELGTPREEGFDWDYWAKWEEVKETN</sequence>
<dbReference type="RefSeq" id="WP_009336269.1">
    <property type="nucleotide sequence ID" value="NZ_MBRJ01000078.1"/>
</dbReference>